<accession>A0A0A9C365</accession>
<name>A0A0A9C365_ARUDO</name>
<protein>
    <submittedName>
        <fullName evidence="1">Uncharacterized protein</fullName>
    </submittedName>
</protein>
<sequence>MAGPDGTFVSGSILRLGSGLIMCPSSKLKCHFRTRTYILYKSFSIIFRTRIYNCTKST</sequence>
<evidence type="ECO:0000313" key="1">
    <source>
        <dbReference type="EMBL" id="JAD68908.1"/>
    </source>
</evidence>
<organism evidence="1">
    <name type="scientific">Arundo donax</name>
    <name type="common">Giant reed</name>
    <name type="synonym">Donax arundinaceus</name>
    <dbReference type="NCBI Taxonomy" id="35708"/>
    <lineage>
        <taxon>Eukaryota</taxon>
        <taxon>Viridiplantae</taxon>
        <taxon>Streptophyta</taxon>
        <taxon>Embryophyta</taxon>
        <taxon>Tracheophyta</taxon>
        <taxon>Spermatophyta</taxon>
        <taxon>Magnoliopsida</taxon>
        <taxon>Liliopsida</taxon>
        <taxon>Poales</taxon>
        <taxon>Poaceae</taxon>
        <taxon>PACMAD clade</taxon>
        <taxon>Arundinoideae</taxon>
        <taxon>Arundineae</taxon>
        <taxon>Arundo</taxon>
    </lineage>
</organism>
<proteinExistence type="predicted"/>
<dbReference type="EMBL" id="GBRH01228987">
    <property type="protein sequence ID" value="JAD68908.1"/>
    <property type="molecule type" value="Transcribed_RNA"/>
</dbReference>
<dbReference type="AlphaFoldDB" id="A0A0A9C365"/>
<reference evidence="1" key="2">
    <citation type="journal article" date="2015" name="Data Brief">
        <title>Shoot transcriptome of the giant reed, Arundo donax.</title>
        <authorList>
            <person name="Barrero R.A."/>
            <person name="Guerrero F.D."/>
            <person name="Moolhuijzen P."/>
            <person name="Goolsby J.A."/>
            <person name="Tidwell J."/>
            <person name="Bellgard S.E."/>
            <person name="Bellgard M.I."/>
        </authorList>
    </citation>
    <scope>NUCLEOTIDE SEQUENCE</scope>
    <source>
        <tissue evidence="1">Shoot tissue taken approximately 20 cm above the soil surface</tissue>
    </source>
</reference>
<reference evidence="1" key="1">
    <citation type="submission" date="2014-09" db="EMBL/GenBank/DDBJ databases">
        <authorList>
            <person name="Magalhaes I.L.F."/>
            <person name="Oliveira U."/>
            <person name="Santos F.R."/>
            <person name="Vidigal T.H.D.A."/>
            <person name="Brescovit A.D."/>
            <person name="Santos A.J."/>
        </authorList>
    </citation>
    <scope>NUCLEOTIDE SEQUENCE</scope>
    <source>
        <tissue evidence="1">Shoot tissue taken approximately 20 cm above the soil surface</tissue>
    </source>
</reference>